<feature type="domain" description="Abortive infection protein-like C-terminal" evidence="1">
    <location>
        <begin position="186"/>
        <end position="262"/>
    </location>
</feature>
<protein>
    <submittedName>
        <fullName evidence="2">Abortive infection family protein</fullName>
    </submittedName>
</protein>
<organism evidence="2">
    <name type="scientific">Proteus mirabilis</name>
    <dbReference type="NCBI Taxonomy" id="584"/>
    <lineage>
        <taxon>Bacteria</taxon>
        <taxon>Pseudomonadati</taxon>
        <taxon>Pseudomonadota</taxon>
        <taxon>Gammaproteobacteria</taxon>
        <taxon>Enterobacterales</taxon>
        <taxon>Morganellaceae</taxon>
        <taxon>Proteus</taxon>
    </lineage>
</organism>
<dbReference type="InterPro" id="IPR026001">
    <property type="entry name" value="Abi-like_C"/>
</dbReference>
<reference evidence="2" key="1">
    <citation type="submission" date="2020-07" db="EMBL/GenBank/DDBJ databases">
        <title>Hypervirulent multi-drug resistant Proteus mirabilis strain with mosaic plasmid.</title>
        <authorList>
            <person name="Shelenkov A."/>
            <person name="Mikhaylova Y.V."/>
            <person name="Yanushevich Y.G."/>
            <person name="Petrova L."/>
            <person name="Fomina V."/>
            <person name="Zamyatin M."/>
            <person name="Shagin D."/>
        </authorList>
    </citation>
    <scope>NUCLEOTIDE SEQUENCE</scope>
    <source>
        <strain evidence="2">CriePir89</strain>
    </source>
</reference>
<dbReference type="AlphaFoldDB" id="A0A7D5W301"/>
<accession>A0A7D5W301</accession>
<name>A0A7D5W301_PROMI</name>
<proteinExistence type="predicted"/>
<gene>
    <name evidence="2" type="ORF">HZ283_13315</name>
</gene>
<dbReference type="EMBL" id="CP059056">
    <property type="protein sequence ID" value="QLJ18025.1"/>
    <property type="molecule type" value="Genomic_DNA"/>
</dbReference>
<dbReference type="Pfam" id="PF14355">
    <property type="entry name" value="Abi_C"/>
    <property type="match status" value="1"/>
</dbReference>
<dbReference type="RefSeq" id="WP_049218896.1">
    <property type="nucleotide sequence ID" value="NZ_BRSY01000002.1"/>
</dbReference>
<evidence type="ECO:0000313" key="2">
    <source>
        <dbReference type="EMBL" id="QLJ18025.1"/>
    </source>
</evidence>
<evidence type="ECO:0000259" key="1">
    <source>
        <dbReference type="Pfam" id="PF14355"/>
    </source>
</evidence>
<sequence length="269" mass="30098">MKKEIPQPVISIVAEYVSKNESHATLSSLFRYADAPPDEPQGSKLAKASEWLMQTNKLSKSPLAILGKIIERYMDADLPNEPILDWQKEQIEFIDKINKSFAKYGLNYHLGGIITDGASIPSLSLQEAIRQKDFPTIEMEFTRAIENIYQSPREAVSAASNILESTFKIYIADEGLVLPAKQDLQSVWKVVRESLGLNTKLVEDEDLKKILSGLYSITEGIGTLRTHASSAHGAGRKIYNLKPRHARLAINSAHTLTMFILESWNEKKG</sequence>